<dbReference type="Pfam" id="PF00563">
    <property type="entry name" value="EAL"/>
    <property type="match status" value="1"/>
</dbReference>
<feature type="domain" description="EAL" evidence="7">
    <location>
        <begin position="604"/>
        <end position="858"/>
    </location>
</feature>
<evidence type="ECO:0000259" key="7">
    <source>
        <dbReference type="PROSITE" id="PS50883"/>
    </source>
</evidence>
<evidence type="ECO:0000259" key="8">
    <source>
        <dbReference type="PROSITE" id="PS50887"/>
    </source>
</evidence>
<dbReference type="InterPro" id="IPR001638">
    <property type="entry name" value="Solute-binding_3/MltF_N"/>
</dbReference>
<keyword evidence="10" id="KW-1185">Reference proteome</keyword>
<dbReference type="SUPFAM" id="SSF55073">
    <property type="entry name" value="Nucleotide cyclase"/>
    <property type="match status" value="1"/>
</dbReference>
<dbReference type="SMART" id="SM00052">
    <property type="entry name" value="EAL"/>
    <property type="match status" value="1"/>
</dbReference>
<reference evidence="10" key="1">
    <citation type="submission" date="2016-10" db="EMBL/GenBank/DDBJ databases">
        <authorList>
            <person name="Varghese N."/>
            <person name="Submissions S."/>
        </authorList>
    </citation>
    <scope>NUCLEOTIDE SEQUENCE [LARGE SCALE GENOMIC DNA]</scope>
    <source>
        <strain evidence="10">DSM 11526</strain>
    </source>
</reference>
<dbReference type="Proteomes" id="UP000242469">
    <property type="component" value="Unassembled WGS sequence"/>
</dbReference>
<dbReference type="CDD" id="cd01949">
    <property type="entry name" value="GGDEF"/>
    <property type="match status" value="1"/>
</dbReference>
<dbReference type="SUPFAM" id="SSF141868">
    <property type="entry name" value="EAL domain-like"/>
    <property type="match status" value="1"/>
</dbReference>
<sequence>MRKPLSTPMLRYVMLLAVTLSSACMATPDRVVRVGVYENEPKIMPAADGRPSGLLGDLLQAIAEREGWQLEPVQCEWQRCLSLLSQGDIDLMPDVASSPARQELYDFHQVPALHSWSQLFSRPGSNIHSPLDLDRKRVAILADGVQHEYLQQLMDGFDISPRIMPVSTLQETLQELQQGYVDLAVSNHLYGNYHAAEYGIIPTSIVFQPSRLYYAAPLGKGYELQSRIDYWLQRWRDDANSPYYNLMKRWGGETPAALVPPALVWGLSVSALLLLLALAFVWLLQRQVQARTRALEANEAHLNDILSNIQAFIYHKGRDYRYEYVNAALCRFLGRTEEQLTGASDADFFDPDTLQDIRQADRQVIEQGKRVVVEEVITPVDSTEPRVLMTVKMPLCDAKGRVRGLCGVSTDITEQRKHQQQLHQLSHFDPLTGLPNRRQLQERLKVALMAAEPNGQEGAILFIDLDNFRDLNDDQGHEVGDQLLQAVAARLNQLPLEHFMQARFGGDEFILLLEGLSPFRDRALMQVEQHVNTTLLALSEPFELSDGNTHTGTASIGVAMFSDAPGDIRGLIKKAELAMYAAKSAGRSGFSFFDPSMQAQVRLRAELEAGLRRGLEQDEFRLWYQPQFNLEGKLIGMEALVRWQHPEQGMVSPADFIPVAETSGLILPLGRWILRTACEQLVAWQQHPVLANVRIAVNISARQMQDEGFVTEVCSILDQTGADACALELELTESMLVQSIEQTIDKMQVLRQRGVHFALDDFGTGYSSMSYLKRLPLDKLKIDQSFVRDLMTDPNDAAIIRTIVALGQSLDLSVVAEGVETNEQRQALVTSGCQGFQGYLYSRPGSAQELEHSIHGQR</sequence>
<dbReference type="Pfam" id="PF08448">
    <property type="entry name" value="PAS_4"/>
    <property type="match status" value="1"/>
</dbReference>
<dbReference type="EC" id="3.1.4.52" evidence="1"/>
<feature type="transmembrane region" description="Helical" evidence="3">
    <location>
        <begin position="262"/>
        <end position="284"/>
    </location>
</feature>
<evidence type="ECO:0000256" key="1">
    <source>
        <dbReference type="ARBA" id="ARBA00012282"/>
    </source>
</evidence>
<dbReference type="PANTHER" id="PTHR44757:SF2">
    <property type="entry name" value="BIOFILM ARCHITECTURE MAINTENANCE PROTEIN MBAA"/>
    <property type="match status" value="1"/>
</dbReference>
<dbReference type="SMART" id="SM00091">
    <property type="entry name" value="PAS"/>
    <property type="match status" value="1"/>
</dbReference>
<keyword evidence="2" id="KW-0973">c-di-GMP</keyword>
<dbReference type="CDD" id="cd00130">
    <property type="entry name" value="PAS"/>
    <property type="match status" value="1"/>
</dbReference>
<dbReference type="InterPro" id="IPR000160">
    <property type="entry name" value="GGDEF_dom"/>
</dbReference>
<evidence type="ECO:0000259" key="6">
    <source>
        <dbReference type="PROSITE" id="PS50113"/>
    </source>
</evidence>
<dbReference type="Pfam" id="PF00990">
    <property type="entry name" value="GGDEF"/>
    <property type="match status" value="1"/>
</dbReference>
<evidence type="ECO:0000313" key="10">
    <source>
        <dbReference type="Proteomes" id="UP000242469"/>
    </source>
</evidence>
<dbReference type="SMART" id="SM00062">
    <property type="entry name" value="PBPb"/>
    <property type="match status" value="1"/>
</dbReference>
<dbReference type="InterPro" id="IPR035919">
    <property type="entry name" value="EAL_sf"/>
</dbReference>
<feature type="domain" description="GGDEF" evidence="8">
    <location>
        <begin position="456"/>
        <end position="595"/>
    </location>
</feature>
<dbReference type="GO" id="GO:0071111">
    <property type="term" value="F:cyclic-guanylate-specific phosphodiesterase activity"/>
    <property type="evidence" value="ECO:0007669"/>
    <property type="project" value="UniProtKB-EC"/>
</dbReference>
<dbReference type="SUPFAM" id="SSF55785">
    <property type="entry name" value="PYP-like sensor domain (PAS domain)"/>
    <property type="match status" value="1"/>
</dbReference>
<dbReference type="Gene3D" id="3.30.70.270">
    <property type="match status" value="1"/>
</dbReference>
<dbReference type="InterPro" id="IPR043128">
    <property type="entry name" value="Rev_trsase/Diguanyl_cyclase"/>
</dbReference>
<keyword evidence="3" id="KW-0472">Membrane</keyword>
<organism evidence="9 10">
    <name type="scientific">Marinobacterium iners DSM 11526</name>
    <dbReference type="NCBI Taxonomy" id="1122198"/>
    <lineage>
        <taxon>Bacteria</taxon>
        <taxon>Pseudomonadati</taxon>
        <taxon>Pseudomonadota</taxon>
        <taxon>Gammaproteobacteria</taxon>
        <taxon>Oceanospirillales</taxon>
        <taxon>Oceanospirillaceae</taxon>
        <taxon>Marinobacterium</taxon>
    </lineage>
</organism>
<dbReference type="PROSITE" id="PS50883">
    <property type="entry name" value="EAL"/>
    <property type="match status" value="1"/>
</dbReference>
<feature type="domain" description="PAS" evidence="5">
    <location>
        <begin position="298"/>
        <end position="368"/>
    </location>
</feature>
<dbReference type="InterPro" id="IPR052155">
    <property type="entry name" value="Biofilm_reg_signaling"/>
</dbReference>
<dbReference type="Pfam" id="PF00497">
    <property type="entry name" value="SBP_bac_3"/>
    <property type="match status" value="1"/>
</dbReference>
<dbReference type="EMBL" id="FNRJ01000018">
    <property type="protein sequence ID" value="SEB10926.1"/>
    <property type="molecule type" value="Genomic_DNA"/>
</dbReference>
<dbReference type="InterPro" id="IPR000014">
    <property type="entry name" value="PAS"/>
</dbReference>
<keyword evidence="4" id="KW-0732">Signal</keyword>
<evidence type="ECO:0000313" key="9">
    <source>
        <dbReference type="EMBL" id="SEB10926.1"/>
    </source>
</evidence>
<evidence type="ECO:0000256" key="2">
    <source>
        <dbReference type="ARBA" id="ARBA00022636"/>
    </source>
</evidence>
<dbReference type="InterPro" id="IPR035965">
    <property type="entry name" value="PAS-like_dom_sf"/>
</dbReference>
<keyword evidence="3" id="KW-1133">Transmembrane helix</keyword>
<gene>
    <name evidence="9" type="ORF">SAMN02745729_11830</name>
</gene>
<dbReference type="PROSITE" id="PS50887">
    <property type="entry name" value="GGDEF"/>
    <property type="match status" value="1"/>
</dbReference>
<dbReference type="STRING" id="1122198.SAMN02745729_11830"/>
<feature type="signal peptide" evidence="4">
    <location>
        <begin position="1"/>
        <end position="26"/>
    </location>
</feature>
<evidence type="ECO:0000256" key="3">
    <source>
        <dbReference type="SAM" id="Phobius"/>
    </source>
</evidence>
<feature type="domain" description="PAC" evidence="6">
    <location>
        <begin position="371"/>
        <end position="424"/>
    </location>
</feature>
<dbReference type="AlphaFoldDB" id="A0A1H4GMU4"/>
<dbReference type="RefSeq" id="WP_254775063.1">
    <property type="nucleotide sequence ID" value="NZ_FNRJ01000018.1"/>
</dbReference>
<dbReference type="InterPro" id="IPR001633">
    <property type="entry name" value="EAL_dom"/>
</dbReference>
<dbReference type="InterPro" id="IPR013656">
    <property type="entry name" value="PAS_4"/>
</dbReference>
<proteinExistence type="predicted"/>
<evidence type="ECO:0000259" key="5">
    <source>
        <dbReference type="PROSITE" id="PS50112"/>
    </source>
</evidence>
<dbReference type="Gene3D" id="3.40.190.10">
    <property type="entry name" value="Periplasmic binding protein-like II"/>
    <property type="match status" value="2"/>
</dbReference>
<feature type="chain" id="PRO_5017348340" description="cyclic-guanylate-specific phosphodiesterase" evidence="4">
    <location>
        <begin position="27"/>
        <end position="858"/>
    </location>
</feature>
<dbReference type="Gene3D" id="3.30.450.20">
    <property type="entry name" value="PAS domain"/>
    <property type="match status" value="1"/>
</dbReference>
<dbReference type="PROSITE" id="PS50113">
    <property type="entry name" value="PAC"/>
    <property type="match status" value="1"/>
</dbReference>
<dbReference type="InterPro" id="IPR029787">
    <property type="entry name" value="Nucleotide_cyclase"/>
</dbReference>
<dbReference type="PROSITE" id="PS50112">
    <property type="entry name" value="PAS"/>
    <property type="match status" value="1"/>
</dbReference>
<dbReference type="Gene3D" id="3.20.20.450">
    <property type="entry name" value="EAL domain"/>
    <property type="match status" value="1"/>
</dbReference>
<keyword evidence="3" id="KW-0812">Transmembrane</keyword>
<dbReference type="InterPro" id="IPR000700">
    <property type="entry name" value="PAS-assoc_C"/>
</dbReference>
<accession>A0A1H4GMU4</accession>
<evidence type="ECO:0000256" key="4">
    <source>
        <dbReference type="SAM" id="SignalP"/>
    </source>
</evidence>
<dbReference type="NCBIfam" id="TIGR00254">
    <property type="entry name" value="GGDEF"/>
    <property type="match status" value="1"/>
</dbReference>
<dbReference type="SUPFAM" id="SSF53850">
    <property type="entry name" value="Periplasmic binding protein-like II"/>
    <property type="match status" value="1"/>
</dbReference>
<dbReference type="NCBIfam" id="TIGR00229">
    <property type="entry name" value="sensory_box"/>
    <property type="match status" value="1"/>
</dbReference>
<dbReference type="SMART" id="SM00267">
    <property type="entry name" value="GGDEF"/>
    <property type="match status" value="1"/>
</dbReference>
<name>A0A1H4GMU4_9GAMM</name>
<dbReference type="FunFam" id="3.20.20.450:FF:000001">
    <property type="entry name" value="Cyclic di-GMP phosphodiesterase yahA"/>
    <property type="match status" value="1"/>
</dbReference>
<dbReference type="PANTHER" id="PTHR44757">
    <property type="entry name" value="DIGUANYLATE CYCLASE DGCP"/>
    <property type="match status" value="1"/>
</dbReference>
<dbReference type="PROSITE" id="PS51257">
    <property type="entry name" value="PROKAR_LIPOPROTEIN"/>
    <property type="match status" value="1"/>
</dbReference>
<dbReference type="CDD" id="cd01948">
    <property type="entry name" value="EAL"/>
    <property type="match status" value="1"/>
</dbReference>
<protein>
    <recommendedName>
        <fullName evidence="1">cyclic-guanylate-specific phosphodiesterase</fullName>
        <ecNumber evidence="1">3.1.4.52</ecNumber>
    </recommendedName>
</protein>